<organism evidence="4 5">
    <name type="scientific">Aurantiacibacter flavus</name>
    <dbReference type="NCBI Taxonomy" id="3145232"/>
    <lineage>
        <taxon>Bacteria</taxon>
        <taxon>Pseudomonadati</taxon>
        <taxon>Pseudomonadota</taxon>
        <taxon>Alphaproteobacteria</taxon>
        <taxon>Sphingomonadales</taxon>
        <taxon>Erythrobacteraceae</taxon>
        <taxon>Aurantiacibacter</taxon>
    </lineage>
</organism>
<dbReference type="RefSeq" id="WP_346784871.1">
    <property type="nucleotide sequence ID" value="NZ_JBDLBR010000003.1"/>
</dbReference>
<evidence type="ECO:0000259" key="3">
    <source>
        <dbReference type="Pfam" id="PF01551"/>
    </source>
</evidence>
<dbReference type="EMBL" id="JBDLBR010000003">
    <property type="protein sequence ID" value="MEN7537416.1"/>
    <property type="molecule type" value="Genomic_DNA"/>
</dbReference>
<evidence type="ECO:0000256" key="2">
    <source>
        <dbReference type="SAM" id="MobiDB-lite"/>
    </source>
</evidence>
<name>A0ABV0CXR5_9SPHN</name>
<keyword evidence="4" id="KW-0378">Hydrolase</keyword>
<dbReference type="InterPro" id="IPR016047">
    <property type="entry name" value="M23ase_b-sheet_dom"/>
</dbReference>
<feature type="region of interest" description="Disordered" evidence="2">
    <location>
        <begin position="1"/>
        <end position="41"/>
    </location>
</feature>
<dbReference type="InterPro" id="IPR050570">
    <property type="entry name" value="Cell_wall_metabolism_enzyme"/>
</dbReference>
<comment type="caution">
    <text evidence="4">The sequence shown here is derived from an EMBL/GenBank/DDBJ whole genome shotgun (WGS) entry which is preliminary data.</text>
</comment>
<keyword evidence="1" id="KW-0732">Signal</keyword>
<protein>
    <submittedName>
        <fullName evidence="4">M23 family metallopeptidase</fullName>
        <ecNumber evidence="4">3.4.-.-</ecNumber>
    </submittedName>
</protein>
<dbReference type="CDD" id="cd12797">
    <property type="entry name" value="M23_peptidase"/>
    <property type="match status" value="1"/>
</dbReference>
<reference evidence="4 5" key="1">
    <citation type="submission" date="2024-05" db="EMBL/GenBank/DDBJ databases">
        <authorList>
            <person name="Park S."/>
        </authorList>
    </citation>
    <scope>NUCLEOTIDE SEQUENCE [LARGE SCALE GENOMIC DNA]</scope>
    <source>
        <strain evidence="4 5">DGU5</strain>
    </source>
</reference>
<dbReference type="Pfam" id="PF01551">
    <property type="entry name" value="Peptidase_M23"/>
    <property type="match status" value="1"/>
</dbReference>
<feature type="domain" description="M23ase beta-sheet core" evidence="3">
    <location>
        <begin position="386"/>
        <end position="481"/>
    </location>
</feature>
<dbReference type="SUPFAM" id="SSF51261">
    <property type="entry name" value="Duplicated hybrid motif"/>
    <property type="match status" value="1"/>
</dbReference>
<dbReference type="Proteomes" id="UP001484535">
    <property type="component" value="Unassembled WGS sequence"/>
</dbReference>
<dbReference type="Gene3D" id="2.70.70.10">
    <property type="entry name" value="Glucose Permease (Domain IIA)"/>
    <property type="match status" value="1"/>
</dbReference>
<proteinExistence type="predicted"/>
<evidence type="ECO:0000256" key="1">
    <source>
        <dbReference type="ARBA" id="ARBA00022729"/>
    </source>
</evidence>
<dbReference type="EC" id="3.4.-.-" evidence="4"/>
<dbReference type="Gene3D" id="3.10.450.350">
    <property type="match status" value="1"/>
</dbReference>
<keyword evidence="5" id="KW-1185">Reference proteome</keyword>
<dbReference type="GO" id="GO:0016787">
    <property type="term" value="F:hydrolase activity"/>
    <property type="evidence" value="ECO:0007669"/>
    <property type="project" value="UniProtKB-KW"/>
</dbReference>
<gene>
    <name evidence="4" type="ORF">ABDJ38_09550</name>
</gene>
<evidence type="ECO:0000313" key="5">
    <source>
        <dbReference type="Proteomes" id="UP001484535"/>
    </source>
</evidence>
<dbReference type="PANTHER" id="PTHR21666">
    <property type="entry name" value="PEPTIDASE-RELATED"/>
    <property type="match status" value="1"/>
</dbReference>
<sequence length="543" mass="59198">MANKRRAIVWDEEGPQRSPAYHTSDQAVAHPQAQRPGEGKRRIARFSGKRERLDQMRRRVGLMFQRNELATDLAQDIGSARWLRGTATMVGLSAIAIAAWPGFSPVEAAPAMRIDDRVRDEFRSQMIMPLGLGADSGRRMGATFKVEELARAPERPRIDLVATLTQGDGFERMLRRAGVGSGEAEHIASMVAGAMPLGEIAPGTQVDITLGRRSSPEAPRPVDGLSFRARFDLQLAVERRDDGGLALVPRPIAVDATPLRIRGTVGEGIYRSARAAGAPPSAVQQFLRTIGEELNLDRDIAATDEFDFILDYKRAATGEIEVGKLQYAAILRDGQPKKQMMRWGREGLFYDAAGVGEERQGMVAPVPGRISSNFGMRRHPILGYRRMHSGMDFRARSGTPIVAVSDAHVVSAGRAGGCGNAVKLSHGGGLETRYCHMSRMAVRAGQSVKRGQVIGYVGSTGLSTGPHLHYEMYRSGRAINPASVKFVTRAQLEGRELANFRASLVRWQTVEPGAALAALAPASGANEEPVREIDRLENRQRVN</sequence>
<dbReference type="PANTHER" id="PTHR21666:SF289">
    <property type="entry name" value="L-ALA--D-GLU ENDOPEPTIDASE"/>
    <property type="match status" value="1"/>
</dbReference>
<dbReference type="InterPro" id="IPR011055">
    <property type="entry name" value="Dup_hybrid_motif"/>
</dbReference>
<evidence type="ECO:0000313" key="4">
    <source>
        <dbReference type="EMBL" id="MEN7537416.1"/>
    </source>
</evidence>
<accession>A0ABV0CXR5</accession>